<keyword evidence="1" id="KW-0175">Coiled coil</keyword>
<dbReference type="InterPro" id="IPR036894">
    <property type="entry name" value="YbaB-like_sf"/>
</dbReference>
<feature type="coiled-coil region" evidence="1">
    <location>
        <begin position="8"/>
        <end position="35"/>
    </location>
</feature>
<evidence type="ECO:0000313" key="3">
    <source>
        <dbReference type="EMBL" id="GAA1950378.1"/>
    </source>
</evidence>
<feature type="compositionally biased region" description="Pro residues" evidence="2">
    <location>
        <begin position="145"/>
        <end position="162"/>
    </location>
</feature>
<evidence type="ECO:0000256" key="2">
    <source>
        <dbReference type="SAM" id="MobiDB-lite"/>
    </source>
</evidence>
<gene>
    <name evidence="3" type="ORF">GCM10009754_18810</name>
</gene>
<reference evidence="3 4" key="1">
    <citation type="journal article" date="2019" name="Int. J. Syst. Evol. Microbiol.">
        <title>The Global Catalogue of Microorganisms (GCM) 10K type strain sequencing project: providing services to taxonomists for standard genome sequencing and annotation.</title>
        <authorList>
            <consortium name="The Broad Institute Genomics Platform"/>
            <consortium name="The Broad Institute Genome Sequencing Center for Infectious Disease"/>
            <person name="Wu L."/>
            <person name="Ma J."/>
        </authorList>
    </citation>
    <scope>NUCLEOTIDE SEQUENCE [LARGE SCALE GENOMIC DNA]</scope>
    <source>
        <strain evidence="3 4">JCM 14545</strain>
    </source>
</reference>
<feature type="region of interest" description="Disordered" evidence="2">
    <location>
        <begin position="82"/>
        <end position="184"/>
    </location>
</feature>
<dbReference type="Proteomes" id="UP001501116">
    <property type="component" value="Unassembled WGS sequence"/>
</dbReference>
<evidence type="ECO:0000313" key="4">
    <source>
        <dbReference type="Proteomes" id="UP001501116"/>
    </source>
</evidence>
<evidence type="ECO:0000256" key="1">
    <source>
        <dbReference type="SAM" id="Coils"/>
    </source>
</evidence>
<dbReference type="InterPro" id="IPR004401">
    <property type="entry name" value="YbaB/EbfC"/>
</dbReference>
<protein>
    <recommendedName>
        <fullName evidence="5">YbaB/EbfC DNA-binding family protein</fullName>
    </recommendedName>
</protein>
<dbReference type="Gene3D" id="3.30.1310.10">
    <property type="entry name" value="Nucleoid-associated protein YbaB-like domain"/>
    <property type="match status" value="1"/>
</dbReference>
<dbReference type="SUPFAM" id="SSF82607">
    <property type="entry name" value="YbaB-like"/>
    <property type="match status" value="1"/>
</dbReference>
<keyword evidence="4" id="KW-1185">Reference proteome</keyword>
<accession>A0ABN2QEY6</accession>
<organism evidence="3 4">
    <name type="scientific">Amycolatopsis minnesotensis</name>
    <dbReference type="NCBI Taxonomy" id="337894"/>
    <lineage>
        <taxon>Bacteria</taxon>
        <taxon>Bacillati</taxon>
        <taxon>Actinomycetota</taxon>
        <taxon>Actinomycetes</taxon>
        <taxon>Pseudonocardiales</taxon>
        <taxon>Pseudonocardiaceae</taxon>
        <taxon>Amycolatopsis</taxon>
    </lineage>
</organism>
<evidence type="ECO:0008006" key="5">
    <source>
        <dbReference type="Google" id="ProtNLM"/>
    </source>
</evidence>
<name>A0ABN2QEY6_9PSEU</name>
<comment type="caution">
    <text evidence="3">The sequence shown here is derived from an EMBL/GenBank/DDBJ whole genome shotgun (WGS) entry which is preliminary data.</text>
</comment>
<proteinExistence type="predicted"/>
<sequence>MAVGQEWLANYSGKIADIQRRAAEAQEQIKNMRARAESPDGAVKVVLAPGGRVENLELTPQAMSLGPDRLAAAIKQTIQKAHADAAGQTQAAVTPLVGDDSDAMEFLREQIGAAQQEEEPEEAPKPAAPGEQAPVLRPAYEQQQAPPPPPPPAPPVPPAPPARPRRARPADDDDDEPFGGSIMR</sequence>
<dbReference type="Pfam" id="PF02575">
    <property type="entry name" value="YbaB_DNA_bd"/>
    <property type="match status" value="1"/>
</dbReference>
<dbReference type="EMBL" id="BAAANN010000006">
    <property type="protein sequence ID" value="GAA1950378.1"/>
    <property type="molecule type" value="Genomic_DNA"/>
</dbReference>